<name>A0A6C0AV13_9ZZZZ</name>
<proteinExistence type="predicted"/>
<sequence>MYINSGLENSDIHKLFSKVTGVEPNLALSILNFAYLHGGCIAGSCALAMYLEKNNMPSYRPYDIDIYIPCKTSDGRRSWWSYAPGGTGRKKLSSIARPPFDPDRAIALDDPFGNNQSHWGFIDKMFQTELGNYYQKVGGIYKTPTVSYYADVDNLAGLPQEENSNLLWTQISTYRRRKIGDLNRNRWYEETRYNGDKYKDYGGINYDKRANGDTIEGYAPTPMGHQEIQLIFLKEDVDVSQYIDKNYDFSICKAYTCLQALKQENKLVSLHEESIKNRILNIPNNWKYISFAACFKTVTRRFIKYTQRGFIPAHYKAFEAPLLKRQAIYDAMKKSSVKLNAGIVSDSVKMREESLKKLIEKDYNDAAMTGWTNVEKEESLTPLADSYKKMTILLKFYLYQKIIQVYEQKGEEPFSSEQANGIYTLLHIDIKDLIDDFKRFDMVEFWNKSHGKSILRQISLTFSDEDLILSKSILTSFLEEILDFLGKTMWFLYDKIIERVYDDNLDDYIWVYDSKDNMSYLSEELDVYNDDGSVKDKYSQAEFIAQIHEPIANRVYRARVQASVDKKDPSDINLDAEYLMREGHLSLSDYEYSDLSAEIRRRSKGSTDEVNYNIDPDNIHMKTLIGNIENLQKLGKHNKESVVKNIRSHLKGGRRKKLMRFIPSSFRF</sequence>
<protein>
    <submittedName>
        <fullName evidence="1">Uncharacterized protein</fullName>
    </submittedName>
</protein>
<organism evidence="1">
    <name type="scientific">viral metagenome</name>
    <dbReference type="NCBI Taxonomy" id="1070528"/>
    <lineage>
        <taxon>unclassified sequences</taxon>
        <taxon>metagenomes</taxon>
        <taxon>organismal metagenomes</taxon>
    </lineage>
</organism>
<reference evidence="1" key="1">
    <citation type="journal article" date="2020" name="Nature">
        <title>Giant virus diversity and host interactions through global metagenomics.</title>
        <authorList>
            <person name="Schulz F."/>
            <person name="Roux S."/>
            <person name="Paez-Espino D."/>
            <person name="Jungbluth S."/>
            <person name="Walsh D.A."/>
            <person name="Denef V.J."/>
            <person name="McMahon K.D."/>
            <person name="Konstantinidis K.T."/>
            <person name="Eloe-Fadrosh E.A."/>
            <person name="Kyrpides N.C."/>
            <person name="Woyke T."/>
        </authorList>
    </citation>
    <scope>NUCLEOTIDE SEQUENCE</scope>
    <source>
        <strain evidence="1">GVMAG-S-ERX555961-36</strain>
    </source>
</reference>
<accession>A0A6C0AV13</accession>
<dbReference type="EMBL" id="MN738760">
    <property type="protein sequence ID" value="QHS83598.1"/>
    <property type="molecule type" value="Genomic_DNA"/>
</dbReference>
<evidence type="ECO:0000313" key="1">
    <source>
        <dbReference type="EMBL" id="QHS83598.1"/>
    </source>
</evidence>
<dbReference type="AlphaFoldDB" id="A0A6C0AV13"/>